<name>A0A8J5S1N3_ZIZPA</name>
<accession>A0A8J5S1N3</accession>
<dbReference type="AlphaFoldDB" id="A0A8J5S1N3"/>
<protein>
    <recommendedName>
        <fullName evidence="5">Pentatricopeptide repeat-containing protein</fullName>
    </recommendedName>
</protein>
<feature type="repeat" description="PPR" evidence="2">
    <location>
        <begin position="344"/>
        <end position="374"/>
    </location>
</feature>
<dbReference type="InterPro" id="IPR046960">
    <property type="entry name" value="PPR_At4g14850-like_plant"/>
</dbReference>
<proteinExistence type="predicted"/>
<dbReference type="Pfam" id="PF20431">
    <property type="entry name" value="E_motif"/>
    <property type="match status" value="1"/>
</dbReference>
<evidence type="ECO:0000313" key="4">
    <source>
        <dbReference type="Proteomes" id="UP000729402"/>
    </source>
</evidence>
<dbReference type="FunFam" id="1.25.40.10:FF:000348">
    <property type="entry name" value="Pentatricopeptide repeat-containing protein chloroplastic"/>
    <property type="match status" value="1"/>
</dbReference>
<organism evidence="3 4">
    <name type="scientific">Zizania palustris</name>
    <name type="common">Northern wild rice</name>
    <dbReference type="NCBI Taxonomy" id="103762"/>
    <lineage>
        <taxon>Eukaryota</taxon>
        <taxon>Viridiplantae</taxon>
        <taxon>Streptophyta</taxon>
        <taxon>Embryophyta</taxon>
        <taxon>Tracheophyta</taxon>
        <taxon>Spermatophyta</taxon>
        <taxon>Magnoliopsida</taxon>
        <taxon>Liliopsida</taxon>
        <taxon>Poales</taxon>
        <taxon>Poaceae</taxon>
        <taxon>BOP clade</taxon>
        <taxon>Oryzoideae</taxon>
        <taxon>Oryzeae</taxon>
        <taxon>Zizaniinae</taxon>
        <taxon>Zizania</taxon>
    </lineage>
</organism>
<sequence>MPGDARGRRRLPPRLPPHIPFSRALQQRLYLLAQHRRRRIPAGDTSAARRALDQLHAQALLNGFSRKRFLLAKLLSLAAAAADLSRAETLFLAAAAGDSSTSSSPPTLANLLLRTAAASRAPPHRLVALFSLLVSRHGFRPNAFSFSTLLAALADAGAAALPHGRVLHARALACGLALSSAHVLTSLLDLYAAAGQFGEARRVFDEMPGRTVAAWNCMLAAYVRCREMDSALWFFYEMPGRDAVAWTTVIAGCANAGRAAEAVELFCRMRNANVKADAVTMVALLTACAELGDLRLGRWVHARVEQELREQRTVLLDNALLHMYVKCGAATDAHRMFLEMPRRSTVSWTTMISGLVIHGHAEDALDLFHRMQEHPDGATLLAVLWACTHAGKVDDGRNYFDNMERVYGITPGMQHYGCMVDMLCRGRQLREALKLVEAMPLQPNDAVWGALLSGCKREGDLELAAEVIERLIELHPARAAGHLVLLSNMYASAGQWEKAGKVREGVAALDARKPAGISWVNPNQSSMLVRSMLA</sequence>
<dbReference type="InterPro" id="IPR046848">
    <property type="entry name" value="E_motif"/>
</dbReference>
<evidence type="ECO:0000256" key="1">
    <source>
        <dbReference type="ARBA" id="ARBA00022737"/>
    </source>
</evidence>
<dbReference type="PROSITE" id="PS51375">
    <property type="entry name" value="PPR"/>
    <property type="match status" value="3"/>
</dbReference>
<reference evidence="3" key="1">
    <citation type="journal article" date="2021" name="bioRxiv">
        <title>Whole Genome Assembly and Annotation of Northern Wild Rice, Zizania palustris L., Supports a Whole Genome Duplication in the Zizania Genus.</title>
        <authorList>
            <person name="Haas M."/>
            <person name="Kono T."/>
            <person name="Macchietto M."/>
            <person name="Millas R."/>
            <person name="McGilp L."/>
            <person name="Shao M."/>
            <person name="Duquette J."/>
            <person name="Hirsch C.N."/>
            <person name="Kimball J."/>
        </authorList>
    </citation>
    <scope>NUCLEOTIDE SEQUENCE</scope>
    <source>
        <tissue evidence="3">Fresh leaf tissue</tissue>
    </source>
</reference>
<reference evidence="3" key="2">
    <citation type="submission" date="2021-02" db="EMBL/GenBank/DDBJ databases">
        <authorList>
            <person name="Kimball J.A."/>
            <person name="Haas M.W."/>
            <person name="Macchietto M."/>
            <person name="Kono T."/>
            <person name="Duquette J."/>
            <person name="Shao M."/>
        </authorList>
    </citation>
    <scope>NUCLEOTIDE SEQUENCE</scope>
    <source>
        <tissue evidence="3">Fresh leaf tissue</tissue>
    </source>
</reference>
<dbReference type="OrthoDB" id="736185at2759"/>
<dbReference type="Pfam" id="PF01535">
    <property type="entry name" value="PPR"/>
    <property type="match status" value="5"/>
</dbReference>
<evidence type="ECO:0000256" key="2">
    <source>
        <dbReference type="PROSITE-ProRule" id="PRU00708"/>
    </source>
</evidence>
<dbReference type="GO" id="GO:0009451">
    <property type="term" value="P:RNA modification"/>
    <property type="evidence" value="ECO:0007669"/>
    <property type="project" value="InterPro"/>
</dbReference>
<dbReference type="FunFam" id="1.25.40.10:FF:000090">
    <property type="entry name" value="Pentatricopeptide repeat-containing protein, chloroplastic"/>
    <property type="match status" value="1"/>
</dbReference>
<dbReference type="PANTHER" id="PTHR47926:SF526">
    <property type="entry name" value="PENTACOTRIPEPTIDE-REPEAT REGION OF PRORP DOMAIN-CONTAINING PROTEIN"/>
    <property type="match status" value="1"/>
</dbReference>
<feature type="repeat" description="PPR" evidence="2">
    <location>
        <begin position="242"/>
        <end position="276"/>
    </location>
</feature>
<feature type="repeat" description="PPR" evidence="2">
    <location>
        <begin position="180"/>
        <end position="214"/>
    </location>
</feature>
<evidence type="ECO:0008006" key="5">
    <source>
        <dbReference type="Google" id="ProtNLM"/>
    </source>
</evidence>
<dbReference type="GO" id="GO:0003723">
    <property type="term" value="F:RNA binding"/>
    <property type="evidence" value="ECO:0007669"/>
    <property type="project" value="InterPro"/>
</dbReference>
<dbReference type="EMBL" id="JAAALK010000287">
    <property type="protein sequence ID" value="KAG8056723.1"/>
    <property type="molecule type" value="Genomic_DNA"/>
</dbReference>
<keyword evidence="4" id="KW-1185">Reference proteome</keyword>
<dbReference type="Pfam" id="PF13041">
    <property type="entry name" value="PPR_2"/>
    <property type="match status" value="1"/>
</dbReference>
<comment type="caution">
    <text evidence="3">The sequence shown here is derived from an EMBL/GenBank/DDBJ whole genome shotgun (WGS) entry which is preliminary data.</text>
</comment>
<dbReference type="PANTHER" id="PTHR47926">
    <property type="entry name" value="PENTATRICOPEPTIDE REPEAT-CONTAINING PROTEIN"/>
    <property type="match status" value="1"/>
</dbReference>
<keyword evidence="1" id="KW-0677">Repeat</keyword>
<dbReference type="NCBIfam" id="TIGR00756">
    <property type="entry name" value="PPR"/>
    <property type="match status" value="3"/>
</dbReference>
<dbReference type="InterPro" id="IPR002885">
    <property type="entry name" value="PPR_rpt"/>
</dbReference>
<evidence type="ECO:0000313" key="3">
    <source>
        <dbReference type="EMBL" id="KAG8056723.1"/>
    </source>
</evidence>
<gene>
    <name evidence="3" type="ORF">GUJ93_ZPchr0002g25339</name>
</gene>
<dbReference type="Proteomes" id="UP000729402">
    <property type="component" value="Unassembled WGS sequence"/>
</dbReference>